<comment type="caution">
    <text evidence="1">The sequence shown here is derived from an EMBL/GenBank/DDBJ whole genome shotgun (WGS) entry which is preliminary data.</text>
</comment>
<keyword evidence="2" id="KW-1185">Reference proteome</keyword>
<dbReference type="SUPFAM" id="SSF52047">
    <property type="entry name" value="RNI-like"/>
    <property type="match status" value="1"/>
</dbReference>
<dbReference type="AlphaFoldDB" id="A0AAD7BQR3"/>
<dbReference type="EMBL" id="JARKIF010000010">
    <property type="protein sequence ID" value="KAJ7628335.1"/>
    <property type="molecule type" value="Genomic_DNA"/>
</dbReference>
<sequence length="394" mass="43861">MAAQIPSFPSQTSSSICCRFRHAVIGSPELWTKVELDATSENSTNLSQIYLERSAAREIWVTLRAPGRSTEILTGGLPLLTLYDIRISRVTVAADDINDLDQMLGPFRNVAVPRLQHFEVVTRPNNFDDPYRLPDDLFSLGAAKIYSLSMSYCFTGAQPRPWMNSITHVQFKNAASLGNGRSQIFTEITNQLTSLTHLSLDLSGISAAAGTGISSRCLTHIQLHHCGDDDRALLDVLSCFDTPALSDLTLYDCHGDQISVLFNSQLSFPELKSLLFINKRPETVQCKGDPSICEDYQTIASPLHTFPLLSSWSLINQCFTARMLAETLGRNSRPWPLLRTITVWPLGLDVDDVYDALRGIVQWKRENQEAVAKLRLSQSLFSAECWAWSRCGTG</sequence>
<protein>
    <submittedName>
        <fullName evidence="1">Uncharacterized protein</fullName>
    </submittedName>
</protein>
<proteinExistence type="predicted"/>
<name>A0AAD7BQR3_9AGAR</name>
<dbReference type="Proteomes" id="UP001221142">
    <property type="component" value="Unassembled WGS sequence"/>
</dbReference>
<reference evidence="1" key="1">
    <citation type="submission" date="2023-03" db="EMBL/GenBank/DDBJ databases">
        <title>Massive genome expansion in bonnet fungi (Mycena s.s.) driven by repeated elements and novel gene families across ecological guilds.</title>
        <authorList>
            <consortium name="Lawrence Berkeley National Laboratory"/>
            <person name="Harder C.B."/>
            <person name="Miyauchi S."/>
            <person name="Viragh M."/>
            <person name="Kuo A."/>
            <person name="Thoen E."/>
            <person name="Andreopoulos B."/>
            <person name="Lu D."/>
            <person name="Skrede I."/>
            <person name="Drula E."/>
            <person name="Henrissat B."/>
            <person name="Morin E."/>
            <person name="Kohler A."/>
            <person name="Barry K."/>
            <person name="LaButti K."/>
            <person name="Morin E."/>
            <person name="Salamov A."/>
            <person name="Lipzen A."/>
            <person name="Mereny Z."/>
            <person name="Hegedus B."/>
            <person name="Baldrian P."/>
            <person name="Stursova M."/>
            <person name="Weitz H."/>
            <person name="Taylor A."/>
            <person name="Grigoriev I.V."/>
            <person name="Nagy L.G."/>
            <person name="Martin F."/>
            <person name="Kauserud H."/>
        </authorList>
    </citation>
    <scope>NUCLEOTIDE SEQUENCE</scope>
    <source>
        <strain evidence="1">9284</strain>
    </source>
</reference>
<evidence type="ECO:0000313" key="2">
    <source>
        <dbReference type="Proteomes" id="UP001221142"/>
    </source>
</evidence>
<gene>
    <name evidence="1" type="ORF">FB45DRAFT_1059126</name>
</gene>
<evidence type="ECO:0000313" key="1">
    <source>
        <dbReference type="EMBL" id="KAJ7628335.1"/>
    </source>
</evidence>
<accession>A0AAD7BQR3</accession>
<organism evidence="1 2">
    <name type="scientific">Roridomyces roridus</name>
    <dbReference type="NCBI Taxonomy" id="1738132"/>
    <lineage>
        <taxon>Eukaryota</taxon>
        <taxon>Fungi</taxon>
        <taxon>Dikarya</taxon>
        <taxon>Basidiomycota</taxon>
        <taxon>Agaricomycotina</taxon>
        <taxon>Agaricomycetes</taxon>
        <taxon>Agaricomycetidae</taxon>
        <taxon>Agaricales</taxon>
        <taxon>Marasmiineae</taxon>
        <taxon>Mycenaceae</taxon>
        <taxon>Roridomyces</taxon>
    </lineage>
</organism>